<accession>A0A8I7B9D2</accession>
<reference evidence="3" key="1">
    <citation type="journal article" date="2012" name="Nature">
        <title>A physical, genetic and functional sequence assembly of the barley genome.</title>
        <authorList>
            <consortium name="The International Barley Genome Sequencing Consortium"/>
            <person name="Mayer K.F."/>
            <person name="Waugh R."/>
            <person name="Brown J.W."/>
            <person name="Schulman A."/>
            <person name="Langridge P."/>
            <person name="Platzer M."/>
            <person name="Fincher G.B."/>
            <person name="Muehlbauer G.J."/>
            <person name="Sato K."/>
            <person name="Close T.J."/>
            <person name="Wise R.P."/>
            <person name="Stein N."/>
        </authorList>
    </citation>
    <scope>NUCLEOTIDE SEQUENCE [LARGE SCALE GENOMIC DNA]</scope>
    <source>
        <strain evidence="3">cv. Morex</strain>
    </source>
</reference>
<feature type="transmembrane region" description="Helical" evidence="1">
    <location>
        <begin position="36"/>
        <end position="58"/>
    </location>
</feature>
<reference evidence="2" key="2">
    <citation type="submission" date="2020-10" db="EMBL/GenBank/DDBJ databases">
        <authorList>
            <person name="Scholz U."/>
            <person name="Mascher M."/>
            <person name="Fiebig A."/>
        </authorList>
    </citation>
    <scope>NUCLEOTIDE SEQUENCE [LARGE SCALE GENOMIC DNA]</scope>
    <source>
        <strain evidence="2">cv. Morex</strain>
    </source>
</reference>
<dbReference type="Gramene" id="HORVU.MOREX.r3.3HG0242480.1">
    <property type="protein sequence ID" value="HORVU.MOREX.r3.3HG0242480.1.CDS1"/>
    <property type="gene ID" value="HORVU.MOREX.r3.3HG0242480"/>
</dbReference>
<reference evidence="2" key="3">
    <citation type="submission" date="2022-01" db="UniProtKB">
        <authorList>
            <consortium name="EnsemblPlants"/>
        </authorList>
    </citation>
    <scope>IDENTIFICATION</scope>
    <source>
        <strain evidence="2">subsp. vulgare</strain>
    </source>
</reference>
<evidence type="ECO:0000256" key="1">
    <source>
        <dbReference type="SAM" id="Phobius"/>
    </source>
</evidence>
<proteinExistence type="predicted"/>
<dbReference type="Proteomes" id="UP000011116">
    <property type="component" value="Chromosome 3H"/>
</dbReference>
<keyword evidence="1" id="KW-0472">Membrane</keyword>
<keyword evidence="1" id="KW-0812">Transmembrane</keyword>
<keyword evidence="1" id="KW-1133">Transmembrane helix</keyword>
<sequence length="245" mass="27395">MAEEPGNYGDYYVLDIDDHEPDEPADDVKSNDDIKIILLGELGLCLLLVICAALSFFIRGLEPGYSVQLTGVQGLDPSQNAAVSPTFNLTVHVNNKQHIRRVCQGKSNVIVYYNEAREGFKETSIGWGKLPAFCVDRRSARDLEVSLSNQGVFISRRLRENMESHRQGQQMNISVEIKPAHPEESSRPCLTLCEGKFGQSLTAGPAMPCYLSCATHQLDYQPHTPFNKRYPALLVYFVRRAASFL</sequence>
<dbReference type="PANTHER" id="PTHR33994">
    <property type="entry name" value="OS04G0515000 PROTEIN"/>
    <property type="match status" value="1"/>
</dbReference>
<organism evidence="2 3">
    <name type="scientific">Hordeum vulgare subsp. vulgare</name>
    <name type="common">Domesticated barley</name>
    <dbReference type="NCBI Taxonomy" id="112509"/>
    <lineage>
        <taxon>Eukaryota</taxon>
        <taxon>Viridiplantae</taxon>
        <taxon>Streptophyta</taxon>
        <taxon>Embryophyta</taxon>
        <taxon>Tracheophyta</taxon>
        <taxon>Spermatophyta</taxon>
        <taxon>Magnoliopsida</taxon>
        <taxon>Liliopsida</taxon>
        <taxon>Poales</taxon>
        <taxon>Poaceae</taxon>
        <taxon>BOP clade</taxon>
        <taxon>Pooideae</taxon>
        <taxon>Triticodae</taxon>
        <taxon>Triticeae</taxon>
        <taxon>Hordeinae</taxon>
        <taxon>Hordeum</taxon>
    </lineage>
</organism>
<protein>
    <submittedName>
        <fullName evidence="2">Uncharacterized protein</fullName>
    </submittedName>
</protein>
<dbReference type="AlphaFoldDB" id="A0A8I7B9D2"/>
<keyword evidence="3" id="KW-1185">Reference proteome</keyword>
<name>A0A8I7B9D2_HORVV</name>
<dbReference type="PANTHER" id="PTHR33994:SF39">
    <property type="entry name" value="OS01G0712400 PROTEIN"/>
    <property type="match status" value="1"/>
</dbReference>
<dbReference type="EnsemblPlants" id="HORVU.MOREX.r3.3HG0242480.1">
    <property type="protein sequence ID" value="HORVU.MOREX.r3.3HG0242480.1.CDS1"/>
    <property type="gene ID" value="HORVU.MOREX.r3.3HG0242480"/>
</dbReference>
<evidence type="ECO:0000313" key="3">
    <source>
        <dbReference type="Proteomes" id="UP000011116"/>
    </source>
</evidence>
<evidence type="ECO:0000313" key="2">
    <source>
        <dbReference type="EnsemblPlants" id="HORVU.MOREX.r3.3HG0242480.1.CDS1"/>
    </source>
</evidence>